<reference evidence="2" key="1">
    <citation type="journal article" date="2014" name="Int. J. Syst. Evol. Microbiol.">
        <title>Complete genome sequence of Corynebacterium casei LMG S-19264T (=DSM 44701T), isolated from a smear-ripened cheese.</title>
        <authorList>
            <consortium name="US DOE Joint Genome Institute (JGI-PGF)"/>
            <person name="Walter F."/>
            <person name="Albersmeier A."/>
            <person name="Kalinowski J."/>
            <person name="Ruckert C."/>
        </authorList>
    </citation>
    <scope>NUCLEOTIDE SEQUENCE</scope>
    <source>
        <strain evidence="2">CCM 8711</strain>
    </source>
</reference>
<dbReference type="GO" id="GO:0008236">
    <property type="term" value="F:serine-type peptidase activity"/>
    <property type="evidence" value="ECO:0007669"/>
    <property type="project" value="InterPro"/>
</dbReference>
<dbReference type="InterPro" id="IPR036034">
    <property type="entry name" value="PDZ_sf"/>
</dbReference>
<dbReference type="Proteomes" id="UP000662074">
    <property type="component" value="Unassembled WGS sequence"/>
</dbReference>
<dbReference type="GO" id="GO:0007165">
    <property type="term" value="P:signal transduction"/>
    <property type="evidence" value="ECO:0007669"/>
    <property type="project" value="TreeGrafter"/>
</dbReference>
<dbReference type="SUPFAM" id="SSF52096">
    <property type="entry name" value="ClpP/crotonase"/>
    <property type="match status" value="1"/>
</dbReference>
<dbReference type="GO" id="GO:0030288">
    <property type="term" value="C:outer membrane-bounded periplasmic space"/>
    <property type="evidence" value="ECO:0007669"/>
    <property type="project" value="TreeGrafter"/>
</dbReference>
<comment type="caution">
    <text evidence="2">The sequence shown here is derived from an EMBL/GenBank/DDBJ whole genome shotgun (WGS) entry which is preliminary data.</text>
</comment>
<dbReference type="GO" id="GO:0006508">
    <property type="term" value="P:proteolysis"/>
    <property type="evidence" value="ECO:0007669"/>
    <property type="project" value="InterPro"/>
</dbReference>
<dbReference type="GO" id="GO:0004175">
    <property type="term" value="F:endopeptidase activity"/>
    <property type="evidence" value="ECO:0007669"/>
    <property type="project" value="TreeGrafter"/>
</dbReference>
<accession>A0A917N192</accession>
<dbReference type="EMBL" id="BMDO01000003">
    <property type="protein sequence ID" value="GGI50284.1"/>
    <property type="molecule type" value="Genomic_DNA"/>
</dbReference>
<dbReference type="RefSeq" id="WP_188415335.1">
    <property type="nucleotide sequence ID" value="NZ_BMDO01000003.1"/>
</dbReference>
<dbReference type="Gene3D" id="3.30.750.170">
    <property type="match status" value="1"/>
</dbReference>
<dbReference type="PROSITE" id="PS51257">
    <property type="entry name" value="PROKAR_LIPOPROTEIN"/>
    <property type="match status" value="1"/>
</dbReference>
<dbReference type="InterPro" id="IPR029045">
    <property type="entry name" value="ClpP/crotonase-like_dom_sf"/>
</dbReference>
<dbReference type="SUPFAM" id="SSF50156">
    <property type="entry name" value="PDZ domain-like"/>
    <property type="match status" value="1"/>
</dbReference>
<dbReference type="Gene3D" id="2.30.42.10">
    <property type="match status" value="1"/>
</dbReference>
<dbReference type="PANTHER" id="PTHR32060:SF30">
    <property type="entry name" value="CARBOXY-TERMINAL PROCESSING PROTEASE CTPA"/>
    <property type="match status" value="1"/>
</dbReference>
<organism evidence="2 3">
    <name type="scientific">Mucilaginibacter galii</name>
    <dbReference type="NCBI Taxonomy" id="2005073"/>
    <lineage>
        <taxon>Bacteria</taxon>
        <taxon>Pseudomonadati</taxon>
        <taxon>Bacteroidota</taxon>
        <taxon>Sphingobacteriia</taxon>
        <taxon>Sphingobacteriales</taxon>
        <taxon>Sphingobacteriaceae</taxon>
        <taxon>Mucilaginibacter</taxon>
    </lineage>
</organism>
<evidence type="ECO:0000313" key="2">
    <source>
        <dbReference type="EMBL" id="GGI50284.1"/>
    </source>
</evidence>
<name>A0A917N192_9SPHI</name>
<sequence length="512" mass="55139">MKKIIYALILLAVTFTSCKKNKTDGGDLTGGQGTTNASALDLLKDSVYAYAREEYLWYDALPEASVFNPRKFTGSSDGAALQAEIDAFSQLKLNPTNANRPYEYDASYPGTAKYSYIDEGQAATSIGGTGGDFGFSVFYNAYNDLRIRYVYPSSPASTAGIARGYKVTAVNNSTDIYYNPNSADPNSDPNLLSVVKALGGNSITLTVQKPDNTTATVTINKGSYTINPVIKYSVITTGSGKKVGYFAFSRFTVLTNAQAKIDEAFAFFAANNVTELVVDLRYNGGGAVETSEYIANYIAPASKNGTVMFTERFNAKLQAGTYPLLAKKYSIPNGYFSLANNTYSFAKKGTLNLNRAFFIVTGSTASASELLINNVMPALPGGVQLIGRTSYGKPVGFFGIPVGKYDLYISEFESQNSQGKADFYQGMVPGGNFAGVTANDDVTKDFGDPAEGLLARAINFIEKGNYTVASLSTLSVTPTADQTKLRDANMLLDTKQEFKGAVHTRSLERLQH</sequence>
<dbReference type="Gene3D" id="3.90.226.10">
    <property type="entry name" value="2-enoyl-CoA Hydratase, Chain A, domain 1"/>
    <property type="match status" value="1"/>
</dbReference>
<keyword evidence="3" id="KW-1185">Reference proteome</keyword>
<gene>
    <name evidence="2" type="ORF">GCM10011425_14960</name>
</gene>
<evidence type="ECO:0000313" key="3">
    <source>
        <dbReference type="Proteomes" id="UP000662074"/>
    </source>
</evidence>
<dbReference type="InterPro" id="IPR005151">
    <property type="entry name" value="Tail-specific_protease"/>
</dbReference>
<feature type="domain" description="Tail specific protease" evidence="1">
    <location>
        <begin position="242"/>
        <end position="395"/>
    </location>
</feature>
<dbReference type="Pfam" id="PF03572">
    <property type="entry name" value="Peptidase_S41"/>
    <property type="match status" value="1"/>
</dbReference>
<dbReference type="AlphaFoldDB" id="A0A917N192"/>
<dbReference type="PANTHER" id="PTHR32060">
    <property type="entry name" value="TAIL-SPECIFIC PROTEASE"/>
    <property type="match status" value="1"/>
</dbReference>
<proteinExistence type="predicted"/>
<protein>
    <submittedName>
        <fullName evidence="2">Peptidase S41</fullName>
    </submittedName>
</protein>
<evidence type="ECO:0000259" key="1">
    <source>
        <dbReference type="Pfam" id="PF03572"/>
    </source>
</evidence>
<reference evidence="2" key="2">
    <citation type="submission" date="2020-09" db="EMBL/GenBank/DDBJ databases">
        <authorList>
            <person name="Sun Q."/>
            <person name="Sedlacek I."/>
        </authorList>
    </citation>
    <scope>NUCLEOTIDE SEQUENCE</scope>
    <source>
        <strain evidence="2">CCM 8711</strain>
    </source>
</reference>